<sequence>MSPKSSRAMAEEEDIRGGRGCFGKKKRGRRLKHKDAEPSLTSRRQRHPNEENGQAEACSATDAAEDVGEERLKEQDKLKEEEQEPKVVMIWAGEVDNAEEKGLDVFASQNSCPPHTASVHCEISASPENKATTAAATKSDMSAC</sequence>
<keyword evidence="3" id="KW-1185">Reference proteome</keyword>
<organism evidence="2 3">
    <name type="scientific">Portunus trituberculatus</name>
    <name type="common">Swimming crab</name>
    <name type="synonym">Neptunus trituberculatus</name>
    <dbReference type="NCBI Taxonomy" id="210409"/>
    <lineage>
        <taxon>Eukaryota</taxon>
        <taxon>Metazoa</taxon>
        <taxon>Ecdysozoa</taxon>
        <taxon>Arthropoda</taxon>
        <taxon>Crustacea</taxon>
        <taxon>Multicrustacea</taxon>
        <taxon>Malacostraca</taxon>
        <taxon>Eumalacostraca</taxon>
        <taxon>Eucarida</taxon>
        <taxon>Decapoda</taxon>
        <taxon>Pleocyemata</taxon>
        <taxon>Brachyura</taxon>
        <taxon>Eubrachyura</taxon>
        <taxon>Portunoidea</taxon>
        <taxon>Portunidae</taxon>
        <taxon>Portuninae</taxon>
        <taxon>Portunus</taxon>
    </lineage>
</organism>
<evidence type="ECO:0000313" key="2">
    <source>
        <dbReference type="EMBL" id="MPC39221.1"/>
    </source>
</evidence>
<evidence type="ECO:0000313" key="3">
    <source>
        <dbReference type="Proteomes" id="UP000324222"/>
    </source>
</evidence>
<reference evidence="2 3" key="1">
    <citation type="submission" date="2019-05" db="EMBL/GenBank/DDBJ databases">
        <title>Another draft genome of Portunus trituberculatus and its Hox gene families provides insights of decapod evolution.</title>
        <authorList>
            <person name="Jeong J.-H."/>
            <person name="Song I."/>
            <person name="Kim S."/>
            <person name="Choi T."/>
            <person name="Kim D."/>
            <person name="Ryu S."/>
            <person name="Kim W."/>
        </authorList>
    </citation>
    <scope>NUCLEOTIDE SEQUENCE [LARGE SCALE GENOMIC DNA]</scope>
    <source>
        <tissue evidence="2">Muscle</tissue>
    </source>
</reference>
<feature type="compositionally biased region" description="Basic and acidic residues" evidence="1">
    <location>
        <begin position="69"/>
        <end position="80"/>
    </location>
</feature>
<dbReference type="Proteomes" id="UP000324222">
    <property type="component" value="Unassembled WGS sequence"/>
</dbReference>
<name>A0A5B7EWQ6_PORTR</name>
<evidence type="ECO:0000256" key="1">
    <source>
        <dbReference type="SAM" id="MobiDB-lite"/>
    </source>
</evidence>
<proteinExistence type="predicted"/>
<protein>
    <submittedName>
        <fullName evidence="2">Uncharacterized protein</fullName>
    </submittedName>
</protein>
<gene>
    <name evidence="2" type="ORF">E2C01_032749</name>
</gene>
<comment type="caution">
    <text evidence="2">The sequence shown here is derived from an EMBL/GenBank/DDBJ whole genome shotgun (WGS) entry which is preliminary data.</text>
</comment>
<dbReference type="AlphaFoldDB" id="A0A5B7EWQ6"/>
<dbReference type="EMBL" id="VSRR010004296">
    <property type="protein sequence ID" value="MPC39221.1"/>
    <property type="molecule type" value="Genomic_DNA"/>
</dbReference>
<feature type="compositionally biased region" description="Basic residues" evidence="1">
    <location>
        <begin position="22"/>
        <end position="33"/>
    </location>
</feature>
<feature type="region of interest" description="Disordered" evidence="1">
    <location>
        <begin position="1"/>
        <end position="85"/>
    </location>
</feature>
<accession>A0A5B7EWQ6</accession>